<name>A0AAD7IZC4_9AGAR</name>
<dbReference type="Proteomes" id="UP001215280">
    <property type="component" value="Unassembled WGS sequence"/>
</dbReference>
<evidence type="ECO:0000256" key="1">
    <source>
        <dbReference type="SAM" id="MobiDB-lite"/>
    </source>
</evidence>
<protein>
    <submittedName>
        <fullName evidence="2">Uncharacterized protein</fullName>
    </submittedName>
</protein>
<feature type="region of interest" description="Disordered" evidence="1">
    <location>
        <begin position="137"/>
        <end position="195"/>
    </location>
</feature>
<reference evidence="2" key="1">
    <citation type="submission" date="2023-03" db="EMBL/GenBank/DDBJ databases">
        <title>Massive genome expansion in bonnet fungi (Mycena s.s.) driven by repeated elements and novel gene families across ecological guilds.</title>
        <authorList>
            <consortium name="Lawrence Berkeley National Laboratory"/>
            <person name="Harder C.B."/>
            <person name="Miyauchi S."/>
            <person name="Viragh M."/>
            <person name="Kuo A."/>
            <person name="Thoen E."/>
            <person name="Andreopoulos B."/>
            <person name="Lu D."/>
            <person name="Skrede I."/>
            <person name="Drula E."/>
            <person name="Henrissat B."/>
            <person name="Morin E."/>
            <person name="Kohler A."/>
            <person name="Barry K."/>
            <person name="LaButti K."/>
            <person name="Morin E."/>
            <person name="Salamov A."/>
            <person name="Lipzen A."/>
            <person name="Mereny Z."/>
            <person name="Hegedus B."/>
            <person name="Baldrian P."/>
            <person name="Stursova M."/>
            <person name="Weitz H."/>
            <person name="Taylor A."/>
            <person name="Grigoriev I.V."/>
            <person name="Nagy L.G."/>
            <person name="Martin F."/>
            <person name="Kauserud H."/>
        </authorList>
    </citation>
    <scope>NUCLEOTIDE SEQUENCE</scope>
    <source>
        <strain evidence="2">CBHHK188m</strain>
    </source>
</reference>
<proteinExistence type="predicted"/>
<evidence type="ECO:0000313" key="2">
    <source>
        <dbReference type="EMBL" id="KAJ7752481.1"/>
    </source>
</evidence>
<evidence type="ECO:0000313" key="3">
    <source>
        <dbReference type="Proteomes" id="UP001215280"/>
    </source>
</evidence>
<organism evidence="2 3">
    <name type="scientific">Mycena maculata</name>
    <dbReference type="NCBI Taxonomy" id="230809"/>
    <lineage>
        <taxon>Eukaryota</taxon>
        <taxon>Fungi</taxon>
        <taxon>Dikarya</taxon>
        <taxon>Basidiomycota</taxon>
        <taxon>Agaricomycotina</taxon>
        <taxon>Agaricomycetes</taxon>
        <taxon>Agaricomycetidae</taxon>
        <taxon>Agaricales</taxon>
        <taxon>Marasmiineae</taxon>
        <taxon>Mycenaceae</taxon>
        <taxon>Mycena</taxon>
    </lineage>
</organism>
<dbReference type="EMBL" id="JARJLG010000074">
    <property type="protein sequence ID" value="KAJ7752481.1"/>
    <property type="molecule type" value="Genomic_DNA"/>
</dbReference>
<comment type="caution">
    <text evidence="2">The sequence shown here is derived from an EMBL/GenBank/DDBJ whole genome shotgun (WGS) entry which is preliminary data.</text>
</comment>
<dbReference type="AlphaFoldDB" id="A0AAD7IZC4"/>
<accession>A0AAD7IZC4</accession>
<sequence>MFPPLVCRNRLKVLSPDPAPCANPAASLSLAYPTLLLLCVALSSSPDLCHNPAVCGNPSRCVAYRRLWPVPLRCVASPALRVISLLYAACRPYSMISHAVEPSSFASAYFSLPLTIYEIYEARRSYTPSIIKGKPLRPRVTPLSPVSSTSSPPTGGKGSSPRRGLPPQRGSPSPSSLLLTPFRTEQLGGFQIDQQ</sequence>
<feature type="compositionally biased region" description="Low complexity" evidence="1">
    <location>
        <begin position="138"/>
        <end position="181"/>
    </location>
</feature>
<keyword evidence="3" id="KW-1185">Reference proteome</keyword>
<gene>
    <name evidence="2" type="ORF">DFH07DRAFT_825527</name>
</gene>